<dbReference type="EMBL" id="DQ295239">
    <property type="protein sequence ID" value="ABC25333.1"/>
    <property type="molecule type" value="Genomic_DNA"/>
</dbReference>
<proteinExistence type="predicted"/>
<dbReference type="AlphaFoldDB" id="Q2PY94"/>
<name>Q2PY94_9BACT</name>
<evidence type="ECO:0000313" key="1">
    <source>
        <dbReference type="EMBL" id="ABC25333.1"/>
    </source>
</evidence>
<protein>
    <submittedName>
        <fullName evidence="1">Uncharacterized protein</fullName>
    </submittedName>
</protein>
<accession>Q2PY94</accession>
<sequence length="206" mass="22167">MPHAAQFALNFQEWRTTNMDTQMKLVGVISATLFAFTNPAVAADEGTLIQITGEIMDTWCSFSGVMGGPDAVIGTAHPTCALWCSARGIPVGLLGDDGIVYMVLEIGNDDASASGDTQLRFARHTVTADGLLYERDGLNYLVVEEVIADLDIQELNSKGYGTAHLSQFESESFDMLKHILTAFILAVATPVLAQNTNFEEGSEAKT</sequence>
<reference evidence="1" key="1">
    <citation type="journal article" date="2006" name="Appl. Environ. Microbiol.">
        <title>Comparative genomics of DNA fragments from six Antarctic marine planktonic bacteria.</title>
        <authorList>
            <person name="Grzymski J.J."/>
            <person name="Carter B.J."/>
            <person name="DeLong E.F."/>
            <person name="Feldman R.A."/>
            <person name="Ghadiri A."/>
            <person name="Murray A.E."/>
        </authorList>
    </citation>
    <scope>NUCLEOTIDE SEQUENCE</scope>
</reference>
<organism evidence="1">
    <name type="scientific">uncultured marine bacterium Ant24C4</name>
    <dbReference type="NCBI Taxonomy" id="360425"/>
    <lineage>
        <taxon>Bacteria</taxon>
        <taxon>environmental samples</taxon>
    </lineage>
</organism>